<evidence type="ECO:0000256" key="1">
    <source>
        <dbReference type="ARBA" id="ARBA00004141"/>
    </source>
</evidence>
<feature type="transmembrane region" description="Helical" evidence="6">
    <location>
        <begin position="43"/>
        <end position="66"/>
    </location>
</feature>
<dbReference type="AlphaFoldDB" id="A0A1E4TLD0"/>
<sequence>MAHNCDAPISSANFAISIALLYGLVFSYGLQHINIIHRRTSEGISPLFMLLGTASATCTLLNMTYFSRNTVQCCFEVPFLKCFAQSLGLIQIAVAFVCFLLILFLGSLYAEGSTVRILYPVIAVAHFFVMFVPFLFDTSWRKYWAHLSGIQSTILAAVQYLPQIYTTYKLKHPGSLSIPMMCMQTPGGFVWAASLAMRQDTSWSTYLPYLTAAVLQGSILIMCIYYTHGSGSGNSTNSGASSPLSQQSSSNRYHNPPFYDSISASAHSD</sequence>
<proteinExistence type="predicted"/>
<evidence type="ECO:0000313" key="7">
    <source>
        <dbReference type="EMBL" id="ODV92565.1"/>
    </source>
</evidence>
<keyword evidence="2 6" id="KW-0812">Transmembrane</keyword>
<dbReference type="OrthoDB" id="19344at2759"/>
<dbReference type="Gene3D" id="1.20.1280.290">
    <property type="match status" value="1"/>
</dbReference>
<feature type="region of interest" description="Disordered" evidence="5">
    <location>
        <begin position="236"/>
        <end position="269"/>
    </location>
</feature>
<reference evidence="8" key="1">
    <citation type="submission" date="2016-02" db="EMBL/GenBank/DDBJ databases">
        <title>Comparative genomics of biotechnologically important yeasts.</title>
        <authorList>
            <consortium name="DOE Joint Genome Institute"/>
            <person name="Riley R."/>
            <person name="Haridas S."/>
            <person name="Wolfe K.H."/>
            <person name="Lopes M.R."/>
            <person name="Hittinger C.T."/>
            <person name="Goker M."/>
            <person name="Salamov A."/>
            <person name="Wisecaver J."/>
            <person name="Long T.M."/>
            <person name="Aerts A.L."/>
            <person name="Barry K."/>
            <person name="Choi C."/>
            <person name="Clum A."/>
            <person name="Coughlan A.Y."/>
            <person name="Deshpande S."/>
            <person name="Douglass A.P."/>
            <person name="Hanson S.J."/>
            <person name="Klenk H.-P."/>
            <person name="Labutti K."/>
            <person name="Lapidus A."/>
            <person name="Lindquist E."/>
            <person name="Lipzen A."/>
            <person name="Meier-Kolthoff J.P."/>
            <person name="Ohm R.A."/>
            <person name="Otillar R.P."/>
            <person name="Pangilinan J."/>
            <person name="Peng Y."/>
            <person name="Rokas A."/>
            <person name="Rosa C.A."/>
            <person name="Scheuner C."/>
            <person name="Sibirny A.A."/>
            <person name="Slot J.C."/>
            <person name="Stielow J.B."/>
            <person name="Sun H."/>
            <person name="Kurtzman C.P."/>
            <person name="Blackwell M."/>
            <person name="Jeffries T.W."/>
            <person name="Grigoriev I.V."/>
        </authorList>
    </citation>
    <scope>NUCLEOTIDE SEQUENCE [LARGE SCALE GENOMIC DNA]</scope>
    <source>
        <strain evidence="8">NRRL Y-17796</strain>
    </source>
</reference>
<feature type="compositionally biased region" description="Low complexity" evidence="5">
    <location>
        <begin position="236"/>
        <end position="250"/>
    </location>
</feature>
<protein>
    <recommendedName>
        <fullName evidence="9">PQ loop repeat protein</fullName>
    </recommendedName>
</protein>
<feature type="transmembrane region" description="Helical" evidence="6">
    <location>
        <begin position="206"/>
        <end position="226"/>
    </location>
</feature>
<comment type="subcellular location">
    <subcellularLocation>
        <location evidence="1">Membrane</location>
        <topology evidence="1">Multi-pass membrane protein</topology>
    </subcellularLocation>
</comment>
<feature type="transmembrane region" description="Helical" evidence="6">
    <location>
        <begin position="86"/>
        <end position="110"/>
    </location>
</feature>
<evidence type="ECO:0000256" key="5">
    <source>
        <dbReference type="SAM" id="MobiDB-lite"/>
    </source>
</evidence>
<dbReference type="InterPro" id="IPR006603">
    <property type="entry name" value="PQ-loop_rpt"/>
</dbReference>
<evidence type="ECO:0000256" key="4">
    <source>
        <dbReference type="ARBA" id="ARBA00023136"/>
    </source>
</evidence>
<dbReference type="Pfam" id="PF04193">
    <property type="entry name" value="PQ-loop"/>
    <property type="match status" value="1"/>
</dbReference>
<accession>A0A1E4TLD0</accession>
<name>A0A1E4TLD0_9ASCO</name>
<evidence type="ECO:0000256" key="3">
    <source>
        <dbReference type="ARBA" id="ARBA00022989"/>
    </source>
</evidence>
<evidence type="ECO:0008006" key="9">
    <source>
        <dbReference type="Google" id="ProtNLM"/>
    </source>
</evidence>
<dbReference type="GO" id="GO:0016020">
    <property type="term" value="C:membrane"/>
    <property type="evidence" value="ECO:0007669"/>
    <property type="project" value="UniProtKB-SubCell"/>
</dbReference>
<evidence type="ECO:0000313" key="8">
    <source>
        <dbReference type="Proteomes" id="UP000095023"/>
    </source>
</evidence>
<keyword evidence="3 6" id="KW-1133">Transmembrane helix</keyword>
<dbReference type="SMART" id="SM00679">
    <property type="entry name" value="CTNS"/>
    <property type="match status" value="2"/>
</dbReference>
<feature type="transmembrane region" description="Helical" evidence="6">
    <location>
        <begin position="117"/>
        <end position="136"/>
    </location>
</feature>
<dbReference type="EMBL" id="KV453841">
    <property type="protein sequence ID" value="ODV92565.1"/>
    <property type="molecule type" value="Genomic_DNA"/>
</dbReference>
<keyword evidence="8" id="KW-1185">Reference proteome</keyword>
<evidence type="ECO:0000256" key="6">
    <source>
        <dbReference type="SAM" id="Phobius"/>
    </source>
</evidence>
<dbReference type="PANTHER" id="PTHR16201">
    <property type="entry name" value="SEVEN TRANSMEMBRANE PROTEIN 1-RELATED"/>
    <property type="match status" value="1"/>
</dbReference>
<organism evidence="7 8">
    <name type="scientific">Tortispora caseinolytica NRRL Y-17796</name>
    <dbReference type="NCBI Taxonomy" id="767744"/>
    <lineage>
        <taxon>Eukaryota</taxon>
        <taxon>Fungi</taxon>
        <taxon>Dikarya</taxon>
        <taxon>Ascomycota</taxon>
        <taxon>Saccharomycotina</taxon>
        <taxon>Trigonopsidomycetes</taxon>
        <taxon>Trigonopsidales</taxon>
        <taxon>Trigonopsidaceae</taxon>
        <taxon>Tortispora</taxon>
    </lineage>
</organism>
<dbReference type="InterPro" id="IPR051415">
    <property type="entry name" value="LAAT-1"/>
</dbReference>
<dbReference type="PANTHER" id="PTHR16201:SF11">
    <property type="entry name" value="PQ-LOOP REPEAT-CONTAINING PROTEIN"/>
    <property type="match status" value="1"/>
</dbReference>
<keyword evidence="4 6" id="KW-0472">Membrane</keyword>
<feature type="transmembrane region" description="Helical" evidence="6">
    <location>
        <begin position="12"/>
        <end position="31"/>
    </location>
</feature>
<dbReference type="Proteomes" id="UP000095023">
    <property type="component" value="Unassembled WGS sequence"/>
</dbReference>
<evidence type="ECO:0000256" key="2">
    <source>
        <dbReference type="ARBA" id="ARBA00022692"/>
    </source>
</evidence>
<gene>
    <name evidence="7" type="ORF">CANCADRAFT_147602</name>
</gene>